<dbReference type="GO" id="GO:0008239">
    <property type="term" value="F:dipeptidyl-peptidase activity"/>
    <property type="evidence" value="ECO:0007669"/>
    <property type="project" value="TreeGrafter"/>
</dbReference>
<evidence type="ECO:0000313" key="2">
    <source>
        <dbReference type="EMBL" id="MPM61165.1"/>
    </source>
</evidence>
<protein>
    <submittedName>
        <fullName evidence="2">Prolyl tripeptidyl peptidase</fullName>
        <ecNumber evidence="2">3.4.14.12</ecNumber>
    </submittedName>
</protein>
<dbReference type="PANTHER" id="PTHR11731:SF193">
    <property type="entry name" value="DIPEPTIDYL PEPTIDASE 9"/>
    <property type="match status" value="1"/>
</dbReference>
<evidence type="ECO:0000259" key="1">
    <source>
        <dbReference type="Pfam" id="PF00326"/>
    </source>
</evidence>
<dbReference type="PANTHER" id="PTHR11731">
    <property type="entry name" value="PROTEASE FAMILY S9B,C DIPEPTIDYL-PEPTIDASE IV-RELATED"/>
    <property type="match status" value="1"/>
</dbReference>
<dbReference type="AlphaFoldDB" id="A0A645B6V6"/>
<sequence>MHTIAVSNSGRYLVSRYSASDTPGKVDIIDLKNAKTVTLTSALNPFAGISMPRVELGSLKAADGKTDLFYRMVKPANFDAAKKYPVAIYVYGGPHSQLVQNRWRYGSGGWETYMAQKGYLVFVLDNRGTSFRGRAFEDVTHRRLGVEEAKDQMCGVEFLKSLPYVDAGRLGVHGWSYGGFMTINMLLRYPEVFKVGVAGGPVIDWKYYEVMYGERYMDTPQENPDGYAKTSLLNKAGRLKSRLLIIHGDEDPVVVMQHSLQFLKSSIGAGTHPDFFVYPGHEHNMIGRDRVHLHEHITRYFEDFCR</sequence>
<accession>A0A645B6V6</accession>
<dbReference type="InterPro" id="IPR001375">
    <property type="entry name" value="Peptidase_S9_cat"/>
</dbReference>
<proteinExistence type="predicted"/>
<dbReference type="GO" id="GO:0008236">
    <property type="term" value="F:serine-type peptidase activity"/>
    <property type="evidence" value="ECO:0007669"/>
    <property type="project" value="InterPro"/>
</dbReference>
<dbReference type="GO" id="GO:0006508">
    <property type="term" value="P:proteolysis"/>
    <property type="evidence" value="ECO:0007669"/>
    <property type="project" value="InterPro"/>
</dbReference>
<name>A0A645B6V6_9ZZZZ</name>
<organism evidence="2">
    <name type="scientific">bioreactor metagenome</name>
    <dbReference type="NCBI Taxonomy" id="1076179"/>
    <lineage>
        <taxon>unclassified sequences</taxon>
        <taxon>metagenomes</taxon>
        <taxon>ecological metagenomes</taxon>
    </lineage>
</organism>
<gene>
    <name evidence="2" type="primary">ptpA_13</name>
    <name evidence="2" type="ORF">SDC9_108021</name>
</gene>
<feature type="domain" description="Peptidase S9 prolyl oligopeptidase catalytic" evidence="1">
    <location>
        <begin position="112"/>
        <end position="302"/>
    </location>
</feature>
<dbReference type="Pfam" id="PF00326">
    <property type="entry name" value="Peptidase_S9"/>
    <property type="match status" value="1"/>
</dbReference>
<dbReference type="InterPro" id="IPR029058">
    <property type="entry name" value="AB_hydrolase_fold"/>
</dbReference>
<reference evidence="2" key="1">
    <citation type="submission" date="2019-08" db="EMBL/GenBank/DDBJ databases">
        <authorList>
            <person name="Kucharzyk K."/>
            <person name="Murdoch R.W."/>
            <person name="Higgins S."/>
            <person name="Loffler F."/>
        </authorList>
    </citation>
    <scope>NUCLEOTIDE SEQUENCE</scope>
</reference>
<dbReference type="EC" id="3.4.14.12" evidence="2"/>
<dbReference type="InterPro" id="IPR050278">
    <property type="entry name" value="Serine_Prot_S9B/DPPIV"/>
</dbReference>
<comment type="caution">
    <text evidence="2">The sequence shown here is derived from an EMBL/GenBank/DDBJ whole genome shotgun (WGS) entry which is preliminary data.</text>
</comment>
<dbReference type="Gene3D" id="2.140.10.30">
    <property type="entry name" value="Dipeptidylpeptidase IV, N-terminal domain"/>
    <property type="match status" value="1"/>
</dbReference>
<keyword evidence="2" id="KW-0378">Hydrolase</keyword>
<dbReference type="Gene3D" id="3.40.50.1820">
    <property type="entry name" value="alpha/beta hydrolase"/>
    <property type="match status" value="1"/>
</dbReference>
<dbReference type="EMBL" id="VSSQ01018187">
    <property type="protein sequence ID" value="MPM61165.1"/>
    <property type="molecule type" value="Genomic_DNA"/>
</dbReference>
<dbReference type="SUPFAM" id="SSF53474">
    <property type="entry name" value="alpha/beta-Hydrolases"/>
    <property type="match status" value="1"/>
</dbReference>